<evidence type="ECO:0000256" key="5">
    <source>
        <dbReference type="ARBA" id="ARBA00004496"/>
    </source>
</evidence>
<proteinExistence type="inferred from homology"/>
<name>A0A172TWA0_9BACT</name>
<evidence type="ECO:0000256" key="10">
    <source>
        <dbReference type="ARBA" id="ARBA00022723"/>
    </source>
</evidence>
<feature type="domain" description="SMP-30/Gluconolactonase/LRE-like region" evidence="16">
    <location>
        <begin position="12"/>
        <end position="254"/>
    </location>
</feature>
<feature type="active site" description="Proton donor/acceptor" evidence="14">
    <location>
        <position position="195"/>
    </location>
</feature>
<evidence type="ECO:0000256" key="15">
    <source>
        <dbReference type="PIRSR" id="PIRSR605511-2"/>
    </source>
</evidence>
<dbReference type="PRINTS" id="PR01790">
    <property type="entry name" value="SMP30FAMILY"/>
</dbReference>
<dbReference type="InterPro" id="IPR011042">
    <property type="entry name" value="6-blade_b-propeller_TolB-like"/>
</dbReference>
<dbReference type="InterPro" id="IPR008367">
    <property type="entry name" value="Regucalcin"/>
</dbReference>
<evidence type="ECO:0000256" key="3">
    <source>
        <dbReference type="ARBA" id="ARBA00001936"/>
    </source>
</evidence>
<dbReference type="EMBL" id="CP011390">
    <property type="protein sequence ID" value="ANE51083.1"/>
    <property type="molecule type" value="Genomic_DNA"/>
</dbReference>
<evidence type="ECO:0000256" key="2">
    <source>
        <dbReference type="ARBA" id="ARBA00001913"/>
    </source>
</evidence>
<dbReference type="Pfam" id="PF08450">
    <property type="entry name" value="SGL"/>
    <property type="match status" value="1"/>
</dbReference>
<dbReference type="GO" id="GO:0019853">
    <property type="term" value="P:L-ascorbic acid biosynthetic process"/>
    <property type="evidence" value="ECO:0007669"/>
    <property type="project" value="TreeGrafter"/>
</dbReference>
<dbReference type="OrthoDB" id="2633250at2"/>
<evidence type="ECO:0000313" key="18">
    <source>
        <dbReference type="Proteomes" id="UP000077177"/>
    </source>
</evidence>
<comment type="cofactor">
    <cofactor evidence="15">
        <name>Zn(2+)</name>
        <dbReference type="ChEBI" id="CHEBI:29105"/>
    </cofactor>
    <text evidence="15">Binds 1 divalent metal cation per subunit.</text>
</comment>
<dbReference type="PANTHER" id="PTHR10907">
    <property type="entry name" value="REGUCALCIN"/>
    <property type="match status" value="1"/>
</dbReference>
<comment type="subcellular location">
    <subcellularLocation>
        <location evidence="5">Cytoplasm</location>
    </subcellularLocation>
</comment>
<evidence type="ECO:0000256" key="8">
    <source>
        <dbReference type="ARBA" id="ARBA00016808"/>
    </source>
</evidence>
<dbReference type="GO" id="GO:0005737">
    <property type="term" value="C:cytoplasm"/>
    <property type="evidence" value="ECO:0007669"/>
    <property type="project" value="UniProtKB-SubCell"/>
</dbReference>
<keyword evidence="12" id="KW-0106">Calcium</keyword>
<dbReference type="InterPro" id="IPR005511">
    <property type="entry name" value="SMP-30"/>
</dbReference>
<comment type="cofactor">
    <cofactor evidence="2">
        <name>Ca(2+)</name>
        <dbReference type="ChEBI" id="CHEBI:29108"/>
    </cofactor>
</comment>
<evidence type="ECO:0000256" key="7">
    <source>
        <dbReference type="ARBA" id="ARBA00013227"/>
    </source>
</evidence>
<keyword evidence="18" id="KW-1185">Reference proteome</keyword>
<dbReference type="EC" id="3.1.1.17" evidence="7"/>
<protein>
    <recommendedName>
        <fullName evidence="8">Regucalcin</fullName>
        <ecNumber evidence="7">3.1.1.17</ecNumber>
    </recommendedName>
    <alternativeName>
        <fullName evidence="13">Gluconolactonase</fullName>
    </alternativeName>
</protein>
<reference evidence="17 18" key="2">
    <citation type="journal article" date="2016" name="Int. J. Syst. Evol. Microbiol.">
        <title>Flavisolibacter tropicus sp. nov., isolated from tropical soil.</title>
        <authorList>
            <person name="Lee J.J."/>
            <person name="Kang M.S."/>
            <person name="Kim G.S."/>
            <person name="Lee C.S."/>
            <person name="Lim S."/>
            <person name="Lee J."/>
            <person name="Roh S.H."/>
            <person name="Kang H."/>
            <person name="Ha J.M."/>
            <person name="Bae S."/>
            <person name="Jung H.Y."/>
            <person name="Kim M.K."/>
        </authorList>
    </citation>
    <scope>NUCLEOTIDE SEQUENCE [LARGE SCALE GENOMIC DNA]</scope>
    <source>
        <strain evidence="17 18">LCS9</strain>
    </source>
</reference>
<feature type="binding site" evidence="15">
    <location>
        <position position="97"/>
    </location>
    <ligand>
        <name>substrate</name>
    </ligand>
</feature>
<dbReference type="InterPro" id="IPR013658">
    <property type="entry name" value="SGL"/>
</dbReference>
<accession>A0A172TWA0</accession>
<dbReference type="STRING" id="1492898.SY85_11805"/>
<keyword evidence="15" id="KW-0862">Zinc</keyword>
<evidence type="ECO:0000256" key="9">
    <source>
        <dbReference type="ARBA" id="ARBA00022490"/>
    </source>
</evidence>
<evidence type="ECO:0000256" key="12">
    <source>
        <dbReference type="ARBA" id="ARBA00022837"/>
    </source>
</evidence>
<dbReference type="PATRIC" id="fig|1492898.3.peg.2547"/>
<evidence type="ECO:0000256" key="13">
    <source>
        <dbReference type="ARBA" id="ARBA00032464"/>
    </source>
</evidence>
<evidence type="ECO:0000256" key="14">
    <source>
        <dbReference type="PIRSR" id="PIRSR605511-1"/>
    </source>
</evidence>
<feature type="binding site" evidence="15">
    <location>
        <position position="99"/>
    </location>
    <ligand>
        <name>substrate</name>
    </ligand>
</feature>
<feature type="binding site" evidence="15">
    <location>
        <position position="14"/>
    </location>
    <ligand>
        <name>a divalent metal cation</name>
        <dbReference type="ChEBI" id="CHEBI:60240"/>
    </ligand>
</feature>
<keyword evidence="9" id="KW-0963">Cytoplasm</keyword>
<evidence type="ECO:0000256" key="1">
    <source>
        <dbReference type="ARBA" id="ARBA00001589"/>
    </source>
</evidence>
<organism evidence="17 18">
    <name type="scientific">Flavisolibacter tropicus</name>
    <dbReference type="NCBI Taxonomy" id="1492898"/>
    <lineage>
        <taxon>Bacteria</taxon>
        <taxon>Pseudomonadati</taxon>
        <taxon>Bacteroidota</taxon>
        <taxon>Chitinophagia</taxon>
        <taxon>Chitinophagales</taxon>
        <taxon>Chitinophagaceae</taxon>
        <taxon>Flavisolibacter</taxon>
    </lineage>
</organism>
<dbReference type="GO" id="GO:0005509">
    <property type="term" value="F:calcium ion binding"/>
    <property type="evidence" value="ECO:0007669"/>
    <property type="project" value="InterPro"/>
</dbReference>
<gene>
    <name evidence="17" type="ORF">SY85_11805</name>
</gene>
<comment type="catalytic activity">
    <reaction evidence="1">
        <text>D-glucono-1,5-lactone + H2O = D-gluconate + H(+)</text>
        <dbReference type="Rhea" id="RHEA:10440"/>
        <dbReference type="ChEBI" id="CHEBI:15377"/>
        <dbReference type="ChEBI" id="CHEBI:15378"/>
        <dbReference type="ChEBI" id="CHEBI:16217"/>
        <dbReference type="ChEBI" id="CHEBI:18391"/>
        <dbReference type="EC" id="3.1.1.17"/>
    </reaction>
</comment>
<sequence length="293" mass="32100">MLETVTEHLCLLGESPLWDAASGTIFWVDILQGEIHAWGGLAQNHRTWKMKQPIGAIALCTSGRLVGALQQGFFYINKDNGQLDFIANPEAHLPGNRFNDGKCDPAGRFWAGTMSTAGVPEAGSLYTLERNGSYSRKVADVSVSNGMAWSPDASQFYFIDTPTRVVVAYDFDVESGVISNKRIVVRIPENMGKPDGMTIDEEGMLWIALWGGGKVTRWDPATGRLLHQFTLPVTHVSSCTFGGDDLNDLYVTTSRVGLNEQALAEQPQAGTLFVLKNCGFRGLPANRFKDQEP</sequence>
<dbReference type="GO" id="GO:0004341">
    <property type="term" value="F:gluconolactonase activity"/>
    <property type="evidence" value="ECO:0007669"/>
    <property type="project" value="UniProtKB-EC"/>
</dbReference>
<comment type="cofactor">
    <cofactor evidence="3">
        <name>Mn(2+)</name>
        <dbReference type="ChEBI" id="CHEBI:29035"/>
    </cofactor>
</comment>
<dbReference type="Proteomes" id="UP000077177">
    <property type="component" value="Chromosome"/>
</dbReference>
<dbReference type="PRINTS" id="PR01791">
    <property type="entry name" value="REGUCALCIN"/>
</dbReference>
<dbReference type="KEGG" id="fla:SY85_11805"/>
<feature type="binding site" evidence="15">
    <location>
        <position position="195"/>
    </location>
    <ligand>
        <name>a divalent metal cation</name>
        <dbReference type="ChEBI" id="CHEBI:60240"/>
    </ligand>
</feature>
<dbReference type="PANTHER" id="PTHR10907:SF47">
    <property type="entry name" value="REGUCALCIN"/>
    <property type="match status" value="1"/>
</dbReference>
<evidence type="ECO:0000256" key="6">
    <source>
        <dbReference type="ARBA" id="ARBA00008853"/>
    </source>
</evidence>
<keyword evidence="11" id="KW-0378">Hydrolase</keyword>
<comment type="cofactor">
    <cofactor evidence="4">
        <name>Mg(2+)</name>
        <dbReference type="ChEBI" id="CHEBI:18420"/>
    </cofactor>
</comment>
<evidence type="ECO:0000313" key="17">
    <source>
        <dbReference type="EMBL" id="ANE51083.1"/>
    </source>
</evidence>
<feature type="binding site" evidence="15">
    <location>
        <position position="145"/>
    </location>
    <ligand>
        <name>a divalent metal cation</name>
        <dbReference type="ChEBI" id="CHEBI:60240"/>
    </ligand>
</feature>
<keyword evidence="10 15" id="KW-0479">Metal-binding</keyword>
<dbReference type="RefSeq" id="WP_066404724.1">
    <property type="nucleotide sequence ID" value="NZ_CP011390.1"/>
</dbReference>
<evidence type="ECO:0000256" key="11">
    <source>
        <dbReference type="ARBA" id="ARBA00022801"/>
    </source>
</evidence>
<dbReference type="AlphaFoldDB" id="A0A172TWA0"/>
<comment type="similarity">
    <text evidence="6">Belongs to the SMP-30/CGR1 family.</text>
</comment>
<reference evidence="18" key="1">
    <citation type="submission" date="2015-01" db="EMBL/GenBank/DDBJ databases">
        <title>Flavisolibacter sp./LCS9/ whole genome sequencing.</title>
        <authorList>
            <person name="Kim M.K."/>
            <person name="Srinivasan S."/>
            <person name="Lee J.-J."/>
        </authorList>
    </citation>
    <scope>NUCLEOTIDE SEQUENCE [LARGE SCALE GENOMIC DNA]</scope>
    <source>
        <strain evidence="18">LCS9</strain>
    </source>
</reference>
<dbReference type="GO" id="GO:0030234">
    <property type="term" value="F:enzyme regulator activity"/>
    <property type="evidence" value="ECO:0007669"/>
    <property type="project" value="InterPro"/>
</dbReference>
<evidence type="ECO:0000259" key="16">
    <source>
        <dbReference type="Pfam" id="PF08450"/>
    </source>
</evidence>
<evidence type="ECO:0000256" key="4">
    <source>
        <dbReference type="ARBA" id="ARBA00001946"/>
    </source>
</evidence>
<dbReference type="Gene3D" id="2.120.10.30">
    <property type="entry name" value="TolB, C-terminal domain"/>
    <property type="match status" value="1"/>
</dbReference>
<dbReference type="SUPFAM" id="SSF63829">
    <property type="entry name" value="Calcium-dependent phosphotriesterase"/>
    <property type="match status" value="1"/>
</dbReference>